<feature type="compositionally biased region" description="Polar residues" evidence="1">
    <location>
        <begin position="56"/>
        <end position="78"/>
    </location>
</feature>
<protein>
    <submittedName>
        <fullName evidence="2">Uncharacterized protein</fullName>
    </submittedName>
</protein>
<proteinExistence type="predicted"/>
<evidence type="ECO:0000313" key="3">
    <source>
        <dbReference type="Proteomes" id="UP000235786"/>
    </source>
</evidence>
<gene>
    <name evidence="2" type="ORF">L207DRAFT_96894</name>
</gene>
<dbReference type="AlphaFoldDB" id="A0A2J6RBI9"/>
<sequence>MSSSPAVKPVPSAQKSLPTTTAAENHNRTQISRQIREKTAKTRYFQAMDNHLLASSDRQSTAQAQQTPGNVQSGSNQSDPEELGRLDPRTFANGESRTSQPTALPGIRPSQEDFGQLGSTNQLPNSPNEGQSREPSPAMNSKGSGSSTESNEQQPGSSEGTNGKAPESAGRESERLPESNDLSLGPNIEPTERTSDSNELAKQEQSGS</sequence>
<name>A0A2J6RBI9_HYAVF</name>
<feature type="compositionally biased region" description="Polar residues" evidence="1">
    <location>
        <begin position="14"/>
        <end position="33"/>
    </location>
</feature>
<feature type="region of interest" description="Disordered" evidence="1">
    <location>
        <begin position="1"/>
        <end position="208"/>
    </location>
</feature>
<reference evidence="2 3" key="1">
    <citation type="submission" date="2016-04" db="EMBL/GenBank/DDBJ databases">
        <title>A degradative enzymes factory behind the ericoid mycorrhizal symbiosis.</title>
        <authorList>
            <consortium name="DOE Joint Genome Institute"/>
            <person name="Martino E."/>
            <person name="Morin E."/>
            <person name="Grelet G."/>
            <person name="Kuo A."/>
            <person name="Kohler A."/>
            <person name="Daghino S."/>
            <person name="Barry K."/>
            <person name="Choi C."/>
            <person name="Cichocki N."/>
            <person name="Clum A."/>
            <person name="Copeland A."/>
            <person name="Hainaut M."/>
            <person name="Haridas S."/>
            <person name="Labutti K."/>
            <person name="Lindquist E."/>
            <person name="Lipzen A."/>
            <person name="Khouja H.-R."/>
            <person name="Murat C."/>
            <person name="Ohm R."/>
            <person name="Olson A."/>
            <person name="Spatafora J."/>
            <person name="Veneault-Fourrey C."/>
            <person name="Henrissat B."/>
            <person name="Grigoriev I."/>
            <person name="Martin F."/>
            <person name="Perotto S."/>
        </authorList>
    </citation>
    <scope>NUCLEOTIDE SEQUENCE [LARGE SCALE GENOMIC DNA]</scope>
    <source>
        <strain evidence="2 3">F</strain>
    </source>
</reference>
<evidence type="ECO:0000313" key="2">
    <source>
        <dbReference type="EMBL" id="PMD35884.1"/>
    </source>
</evidence>
<organism evidence="2 3">
    <name type="scientific">Hyaloscypha variabilis (strain UAMH 11265 / GT02V1 / F)</name>
    <name type="common">Meliniomyces variabilis</name>
    <dbReference type="NCBI Taxonomy" id="1149755"/>
    <lineage>
        <taxon>Eukaryota</taxon>
        <taxon>Fungi</taxon>
        <taxon>Dikarya</taxon>
        <taxon>Ascomycota</taxon>
        <taxon>Pezizomycotina</taxon>
        <taxon>Leotiomycetes</taxon>
        <taxon>Helotiales</taxon>
        <taxon>Hyaloscyphaceae</taxon>
        <taxon>Hyaloscypha</taxon>
        <taxon>Hyaloscypha variabilis</taxon>
    </lineage>
</organism>
<evidence type="ECO:0000256" key="1">
    <source>
        <dbReference type="SAM" id="MobiDB-lite"/>
    </source>
</evidence>
<feature type="compositionally biased region" description="Polar residues" evidence="1">
    <location>
        <begin position="93"/>
        <end position="102"/>
    </location>
</feature>
<feature type="compositionally biased region" description="Polar residues" evidence="1">
    <location>
        <begin position="117"/>
        <end position="161"/>
    </location>
</feature>
<dbReference type="Proteomes" id="UP000235786">
    <property type="component" value="Unassembled WGS sequence"/>
</dbReference>
<feature type="compositionally biased region" description="Basic and acidic residues" evidence="1">
    <location>
        <begin position="190"/>
        <end position="202"/>
    </location>
</feature>
<feature type="compositionally biased region" description="Basic and acidic residues" evidence="1">
    <location>
        <begin position="169"/>
        <end position="178"/>
    </location>
</feature>
<keyword evidence="3" id="KW-1185">Reference proteome</keyword>
<feature type="compositionally biased region" description="Low complexity" evidence="1">
    <location>
        <begin position="1"/>
        <end position="13"/>
    </location>
</feature>
<accession>A0A2J6RBI9</accession>
<dbReference type="EMBL" id="KZ613951">
    <property type="protein sequence ID" value="PMD35884.1"/>
    <property type="molecule type" value="Genomic_DNA"/>
</dbReference>